<evidence type="ECO:0000256" key="2">
    <source>
        <dbReference type="ARBA" id="ARBA00038211"/>
    </source>
</evidence>
<dbReference type="GO" id="GO:0006646">
    <property type="term" value="P:phosphatidylethanolamine biosynthetic process"/>
    <property type="evidence" value="ECO:0007669"/>
    <property type="project" value="TreeGrafter"/>
</dbReference>
<protein>
    <recommendedName>
        <fullName evidence="3">ethanolamine kinase</fullName>
        <ecNumber evidence="3">2.7.1.82</ecNumber>
    </recommendedName>
</protein>
<dbReference type="AlphaFoldDB" id="A0A024GNQ4"/>
<comment type="pathway">
    <text evidence="1">Phospholipid metabolism; phosphatidylethanolamine biosynthesis; phosphatidylethanolamine from ethanolamine: step 1/3.</text>
</comment>
<dbReference type="Gene3D" id="3.30.200.20">
    <property type="entry name" value="Phosphorylase Kinase, domain 1"/>
    <property type="match status" value="1"/>
</dbReference>
<dbReference type="PANTHER" id="PTHR22603:SF66">
    <property type="entry name" value="ETHANOLAMINE KINASE"/>
    <property type="match status" value="1"/>
</dbReference>
<proteinExistence type="inferred from homology"/>
<keyword evidence="6" id="KW-1185">Reference proteome</keyword>
<accession>A0A024GNQ4</accession>
<keyword evidence="4" id="KW-1133">Transmembrane helix</keyword>
<reference evidence="5 6" key="1">
    <citation type="submission" date="2012-05" db="EMBL/GenBank/DDBJ databases">
        <title>Recombination and specialization in a pathogen metapopulation.</title>
        <authorList>
            <person name="Gardiner A."/>
            <person name="Kemen E."/>
            <person name="Schultz-Larsen T."/>
            <person name="MacLean D."/>
            <person name="Van Oosterhout C."/>
            <person name="Jones J.D.G."/>
        </authorList>
    </citation>
    <scope>NUCLEOTIDE SEQUENCE [LARGE SCALE GENOMIC DNA]</scope>
    <source>
        <strain evidence="5 6">Ac Nc2</strain>
    </source>
</reference>
<dbReference type="OrthoDB" id="10267235at2759"/>
<dbReference type="InParanoid" id="A0A024GNQ4"/>
<dbReference type="SUPFAM" id="SSF56112">
    <property type="entry name" value="Protein kinase-like (PK-like)"/>
    <property type="match status" value="1"/>
</dbReference>
<dbReference type="GO" id="GO:0005737">
    <property type="term" value="C:cytoplasm"/>
    <property type="evidence" value="ECO:0007669"/>
    <property type="project" value="TreeGrafter"/>
</dbReference>
<feature type="transmembrane region" description="Helical" evidence="4">
    <location>
        <begin position="20"/>
        <end position="43"/>
    </location>
</feature>
<keyword evidence="4" id="KW-0472">Membrane</keyword>
<dbReference type="EMBL" id="CAIX01000231">
    <property type="protein sequence ID" value="CCI48514.1"/>
    <property type="molecule type" value="Genomic_DNA"/>
</dbReference>
<dbReference type="InterPro" id="IPR011009">
    <property type="entry name" value="Kinase-like_dom_sf"/>
</dbReference>
<evidence type="ECO:0000256" key="1">
    <source>
        <dbReference type="ARBA" id="ARBA00037883"/>
    </source>
</evidence>
<gene>
    <name evidence="5" type="ORF">BN9_096520</name>
</gene>
<evidence type="ECO:0000256" key="4">
    <source>
        <dbReference type="SAM" id="Phobius"/>
    </source>
</evidence>
<dbReference type="STRING" id="65357.A0A024GNQ4"/>
<dbReference type="PROSITE" id="PS51257">
    <property type="entry name" value="PROKAR_LIPOPROTEIN"/>
    <property type="match status" value="1"/>
</dbReference>
<dbReference type="EC" id="2.7.1.82" evidence="3"/>
<name>A0A024GNQ4_9STRA</name>
<dbReference type="Gene3D" id="3.90.1200.10">
    <property type="match status" value="1"/>
</dbReference>
<keyword evidence="4" id="KW-0812">Transmembrane</keyword>
<comment type="similarity">
    <text evidence="2">Belongs to the choline/ethanolamine kinase family.</text>
</comment>
<evidence type="ECO:0000313" key="5">
    <source>
        <dbReference type="EMBL" id="CCI48514.1"/>
    </source>
</evidence>
<dbReference type="PANTHER" id="PTHR22603">
    <property type="entry name" value="CHOLINE/ETHANOALAMINE KINASE"/>
    <property type="match status" value="1"/>
</dbReference>
<dbReference type="GO" id="GO:0004305">
    <property type="term" value="F:ethanolamine kinase activity"/>
    <property type="evidence" value="ECO:0007669"/>
    <property type="project" value="UniProtKB-EC"/>
</dbReference>
<sequence>MKFWNTLTSNNRPNSISDSSWQIVTFITLTACSLTAASVIYIYTNARDPKASISPQSKRFPRAARRPISKLASNKTHHSEQQPRFIYKYVKSADSPMSADHRTTSAVKSTAIQYLNNPNACYPFTVGETEDSDEFDDIKSVVLALCSDWKNALKDEIQVKIVSGGITNQLYRLIWMDKSLLVRIYGENTEILIDRQTENEIFAKLSREGFAPTYYGRFKNGRIEGWLNADPLEPEDMQQIEPVPLVKYVAKEVGKMHSMQLDIDRTPVLWKKLNQFVQLAMEVHFSEPEKQNALNQLNLALWSRKVSWVQSFLSPDIACTMSTSSQVGKIDSITKEANKFAMDVVFCHNDLLSGNILYNNAWKRVQIIDYEYGAYNFRAFDIANHFCEYCGFDLDLSQYPMLDQQSRFFDAYLVTAAPELYERLHLHNHEKSFHKAFYEMINKFAMASHVFWAFWAIVQARYSKIDFDFLNYAQKRFQAFDQQRKLLSFDGLTHSGSNHSIQS</sequence>
<dbReference type="CDD" id="cd05157">
    <property type="entry name" value="ETNK_euk"/>
    <property type="match status" value="1"/>
</dbReference>
<evidence type="ECO:0000256" key="3">
    <source>
        <dbReference type="ARBA" id="ARBA00038874"/>
    </source>
</evidence>
<organism evidence="5 6">
    <name type="scientific">Albugo candida</name>
    <dbReference type="NCBI Taxonomy" id="65357"/>
    <lineage>
        <taxon>Eukaryota</taxon>
        <taxon>Sar</taxon>
        <taxon>Stramenopiles</taxon>
        <taxon>Oomycota</taxon>
        <taxon>Peronosporomycetes</taxon>
        <taxon>Albuginales</taxon>
        <taxon>Albuginaceae</taxon>
        <taxon>Albugo</taxon>
    </lineage>
</organism>
<dbReference type="Proteomes" id="UP000053237">
    <property type="component" value="Unassembled WGS sequence"/>
</dbReference>
<comment type="caution">
    <text evidence="5">The sequence shown here is derived from an EMBL/GenBank/DDBJ whole genome shotgun (WGS) entry which is preliminary data.</text>
</comment>
<dbReference type="Pfam" id="PF01633">
    <property type="entry name" value="Choline_kinase"/>
    <property type="match status" value="1"/>
</dbReference>
<evidence type="ECO:0000313" key="6">
    <source>
        <dbReference type="Proteomes" id="UP000053237"/>
    </source>
</evidence>
<dbReference type="FunCoup" id="A0A024GNQ4">
    <property type="interactions" value="21"/>
</dbReference>